<reference evidence="2" key="1">
    <citation type="journal article" date="2022" name="bioRxiv">
        <title>Genomics of Preaxostyla Flagellates Illuminates Evolutionary Transitions and the Path Towards Mitochondrial Loss.</title>
        <authorList>
            <person name="Novak L.V.F."/>
            <person name="Treitli S.C."/>
            <person name="Pyrih J."/>
            <person name="Halakuc P."/>
            <person name="Pipaliya S.V."/>
            <person name="Vacek V."/>
            <person name="Brzon O."/>
            <person name="Soukal P."/>
            <person name="Eme L."/>
            <person name="Dacks J.B."/>
            <person name="Karnkowska A."/>
            <person name="Elias M."/>
            <person name="Hampl V."/>
        </authorList>
    </citation>
    <scope>NUCLEOTIDE SEQUENCE</scope>
    <source>
        <strain evidence="2">RCP-MX</strain>
    </source>
</reference>
<dbReference type="Proteomes" id="UP001141327">
    <property type="component" value="Unassembled WGS sequence"/>
</dbReference>
<feature type="compositionally biased region" description="Low complexity" evidence="1">
    <location>
        <begin position="313"/>
        <end position="322"/>
    </location>
</feature>
<evidence type="ECO:0000313" key="2">
    <source>
        <dbReference type="EMBL" id="KAJ4461048.1"/>
    </source>
</evidence>
<feature type="region of interest" description="Disordered" evidence="1">
    <location>
        <begin position="429"/>
        <end position="453"/>
    </location>
</feature>
<feature type="region of interest" description="Disordered" evidence="1">
    <location>
        <begin position="302"/>
        <end position="329"/>
    </location>
</feature>
<feature type="compositionally biased region" description="Low complexity" evidence="1">
    <location>
        <begin position="435"/>
        <end position="446"/>
    </location>
</feature>
<evidence type="ECO:0000256" key="1">
    <source>
        <dbReference type="SAM" id="MobiDB-lite"/>
    </source>
</evidence>
<gene>
    <name evidence="2" type="ORF">PAPYR_2490</name>
</gene>
<accession>A0ABQ8UQD2</accession>
<organism evidence="2 3">
    <name type="scientific">Paratrimastix pyriformis</name>
    <dbReference type="NCBI Taxonomy" id="342808"/>
    <lineage>
        <taxon>Eukaryota</taxon>
        <taxon>Metamonada</taxon>
        <taxon>Preaxostyla</taxon>
        <taxon>Paratrimastigidae</taxon>
        <taxon>Paratrimastix</taxon>
    </lineage>
</organism>
<sequence>MRSPSPTRDFTSHSPISRVAPAPVTRGLSVRSFPTPNFATIRQTCQHYEAKNAGNYCHACRASRFLYDLSHEIQDQLLYLEKEDTRKNTRLHHMSTVIAEWERFFGSPHSFPVGSSMSSPRDIAFPSLTTPGKVYRELERLQKLALAQEKTLSDQVQHTEATTTLVQQEFSTQQAQHETEMERQYQDLQQRHDKERAQDAQTFHNMMDSMRDAFSKACEELIGSKDQDLAALRAEYEERMRVQRRDLIEWARTHTERLTALYNQREALTQQTLRELSTSVEKESAILENMRATTPPEPLRVAFAPAPSPSPSRTPVRSSGRPETTVLHDVTAPARFAAADTMMPPQPQPRPPAPQPAPQQPVPTGALSPNATLRARLQSLFQDNFRAIDQLLAESPPPQPEQLGQQYQQQPEPPVISMAAEIAAATGTPLRSRIPPGGVNPAVAGGSQPESEVAAYRRSMWPAGHPDLSTVETQTM</sequence>
<proteinExistence type="predicted"/>
<protein>
    <submittedName>
        <fullName evidence="2">Uncharacterized protein</fullName>
    </submittedName>
</protein>
<dbReference type="EMBL" id="JAPMOS010000009">
    <property type="protein sequence ID" value="KAJ4461048.1"/>
    <property type="molecule type" value="Genomic_DNA"/>
</dbReference>
<feature type="region of interest" description="Disordered" evidence="1">
    <location>
        <begin position="341"/>
        <end position="368"/>
    </location>
</feature>
<evidence type="ECO:0000313" key="3">
    <source>
        <dbReference type="Proteomes" id="UP001141327"/>
    </source>
</evidence>
<name>A0ABQ8UQD2_9EUKA</name>
<keyword evidence="3" id="KW-1185">Reference proteome</keyword>
<feature type="compositionally biased region" description="Pro residues" evidence="1">
    <location>
        <begin position="344"/>
        <end position="361"/>
    </location>
</feature>
<comment type="caution">
    <text evidence="2">The sequence shown here is derived from an EMBL/GenBank/DDBJ whole genome shotgun (WGS) entry which is preliminary data.</text>
</comment>
<dbReference type="PRINTS" id="PR01217">
    <property type="entry name" value="PRICHEXTENSN"/>
</dbReference>